<keyword evidence="4" id="KW-0732">Signal</keyword>
<dbReference type="Proteomes" id="UP000663832">
    <property type="component" value="Unassembled WGS sequence"/>
</dbReference>
<dbReference type="Proteomes" id="UP000663877">
    <property type="component" value="Unassembled WGS sequence"/>
</dbReference>
<feature type="signal peptide" evidence="4">
    <location>
        <begin position="1"/>
        <end position="24"/>
    </location>
</feature>
<evidence type="ECO:0000256" key="2">
    <source>
        <dbReference type="SAM" id="MobiDB-lite"/>
    </source>
</evidence>
<comment type="caution">
    <text evidence="7">The sequence shown here is derived from an EMBL/GenBank/DDBJ whole genome shotgun (WGS) entry which is preliminary data.</text>
</comment>
<name>A0A814PIT2_9BILA</name>
<dbReference type="CDD" id="cd00054">
    <property type="entry name" value="EGF_CA"/>
    <property type="match status" value="1"/>
</dbReference>
<evidence type="ECO:0000256" key="4">
    <source>
        <dbReference type="SAM" id="SignalP"/>
    </source>
</evidence>
<dbReference type="Gene3D" id="2.10.25.10">
    <property type="entry name" value="Laminin"/>
    <property type="match status" value="2"/>
</dbReference>
<dbReference type="PROSITE" id="PS00022">
    <property type="entry name" value="EGF_1"/>
    <property type="match status" value="2"/>
</dbReference>
<comment type="caution">
    <text evidence="1">Lacks conserved residue(s) required for the propagation of feature annotation.</text>
</comment>
<dbReference type="SMART" id="SM00181">
    <property type="entry name" value="EGF"/>
    <property type="match status" value="3"/>
</dbReference>
<evidence type="ECO:0000313" key="6">
    <source>
        <dbReference type="EMBL" id="CAF1059763.1"/>
    </source>
</evidence>
<organism evidence="7 8">
    <name type="scientific">Adineta steineri</name>
    <dbReference type="NCBI Taxonomy" id="433720"/>
    <lineage>
        <taxon>Eukaryota</taxon>
        <taxon>Metazoa</taxon>
        <taxon>Spiralia</taxon>
        <taxon>Gnathifera</taxon>
        <taxon>Rotifera</taxon>
        <taxon>Eurotatoria</taxon>
        <taxon>Bdelloidea</taxon>
        <taxon>Adinetida</taxon>
        <taxon>Adinetidae</taxon>
        <taxon>Adineta</taxon>
    </lineage>
</organism>
<feature type="transmembrane region" description="Helical" evidence="3">
    <location>
        <begin position="443"/>
        <end position="468"/>
    </location>
</feature>
<reference evidence="7" key="1">
    <citation type="submission" date="2021-02" db="EMBL/GenBank/DDBJ databases">
        <authorList>
            <person name="Nowell W R."/>
        </authorList>
    </citation>
    <scope>NUCLEOTIDE SEQUENCE</scope>
</reference>
<feature type="disulfide bond" evidence="1">
    <location>
        <begin position="331"/>
        <end position="340"/>
    </location>
</feature>
<dbReference type="SUPFAM" id="SSF57196">
    <property type="entry name" value="EGF/Laminin"/>
    <property type="match status" value="2"/>
</dbReference>
<dbReference type="PROSITE" id="PS50026">
    <property type="entry name" value="EGF_3"/>
    <property type="match status" value="3"/>
</dbReference>
<evidence type="ECO:0000256" key="3">
    <source>
        <dbReference type="SAM" id="Phobius"/>
    </source>
</evidence>
<keyword evidence="3" id="KW-1133">Transmembrane helix</keyword>
<dbReference type="PROSITE" id="PS01186">
    <property type="entry name" value="EGF_2"/>
    <property type="match status" value="1"/>
</dbReference>
<keyword evidence="1" id="KW-0245">EGF-like domain</keyword>
<feature type="region of interest" description="Disordered" evidence="2">
    <location>
        <begin position="118"/>
        <end position="147"/>
    </location>
</feature>
<keyword evidence="8" id="KW-1185">Reference proteome</keyword>
<dbReference type="InterPro" id="IPR050906">
    <property type="entry name" value="Notch_signaling"/>
</dbReference>
<dbReference type="PANTHER" id="PTHR24044">
    <property type="entry name" value="NOTCH LIGAND FAMILY MEMBER"/>
    <property type="match status" value="1"/>
</dbReference>
<dbReference type="InterPro" id="IPR000742">
    <property type="entry name" value="EGF"/>
</dbReference>
<feature type="domain" description="EGF-like" evidence="5">
    <location>
        <begin position="389"/>
        <end position="427"/>
    </location>
</feature>
<accession>A0A814PIT2</accession>
<protein>
    <recommendedName>
        <fullName evidence="5">EGF-like domain-containing protein</fullName>
    </recommendedName>
</protein>
<evidence type="ECO:0000256" key="1">
    <source>
        <dbReference type="PROSITE-ProRule" id="PRU00076"/>
    </source>
</evidence>
<proteinExistence type="predicted"/>
<feature type="disulfide bond" evidence="1">
    <location>
        <begin position="377"/>
        <end position="386"/>
    </location>
</feature>
<dbReference type="EMBL" id="CAJNOI010000101">
    <property type="protein sequence ID" value="CAF1059763.1"/>
    <property type="molecule type" value="Genomic_DNA"/>
</dbReference>
<feature type="domain" description="EGF-like" evidence="5">
    <location>
        <begin position="301"/>
        <end position="341"/>
    </location>
</feature>
<dbReference type="AlphaFoldDB" id="A0A814PIT2"/>
<feature type="domain" description="EGF-like" evidence="5">
    <location>
        <begin position="343"/>
        <end position="387"/>
    </location>
</feature>
<keyword evidence="3" id="KW-0472">Membrane</keyword>
<sequence length="509" mass="53733">MAGLTSTSVLSLFLICCMIISANAANNTTQFDNFTIEWDDFSLFTCALPSTLKTSIFTCGAGAQNYSMNDIDCLQQTTVDFDQGQCQITTTQVMYTTSAATTTAQMTTVASTTANVQTSTSTVPATTQSASTTTPTQNQTTNSTGTSYTSMTVTNATATTASSSNTSAATQITATAASSNTSAANQTTTATATISNTSAAIQATTAAAASSNISAAIQATTATAASSNTSAAIQTTVNLSTATAATASSSSMASVINSTMMAATAGPGSNTTITTALSTTTPQNTYACPDPTYIGAYCNVSSDACAMSQPCQNAATCFPNNTLPLEYFCKCAPDYTGYNCEIDENACQEGTCWNDGTCLQGSGTSSSTNGSTFTCECSEGYDGVHCELKVNLCGNITCQNKGMCETYDMHWKCVCLDPTLYYGDYCQFKTSKLEVKEILSKSFASIAIASLIVTCGFILVMDILKYFFHIDPVEHERETYRKRRDQRRRARKPPKDGDMKLALRFQYIA</sequence>
<dbReference type="OrthoDB" id="430340at2759"/>
<keyword evidence="1" id="KW-1015">Disulfide bond</keyword>
<dbReference type="EMBL" id="CAJNOM010000130">
    <property type="protein sequence ID" value="CAF1106771.1"/>
    <property type="molecule type" value="Genomic_DNA"/>
</dbReference>
<feature type="chain" id="PRO_5036225517" description="EGF-like domain-containing protein" evidence="4">
    <location>
        <begin position="25"/>
        <end position="509"/>
    </location>
</feature>
<evidence type="ECO:0000313" key="7">
    <source>
        <dbReference type="EMBL" id="CAF1106771.1"/>
    </source>
</evidence>
<gene>
    <name evidence="6" type="ORF">BJG266_LOCUS19096</name>
    <name evidence="7" type="ORF">QVE165_LOCUS20611</name>
</gene>
<keyword evidence="3" id="KW-0812">Transmembrane</keyword>
<evidence type="ECO:0000259" key="5">
    <source>
        <dbReference type="PROSITE" id="PS50026"/>
    </source>
</evidence>
<evidence type="ECO:0000313" key="8">
    <source>
        <dbReference type="Proteomes" id="UP000663832"/>
    </source>
</evidence>